<evidence type="ECO:0000256" key="6">
    <source>
        <dbReference type="ARBA" id="ARBA00056939"/>
    </source>
</evidence>
<protein>
    <submittedName>
        <fullName evidence="10">Insulin-like growth factor 3</fullName>
    </submittedName>
</protein>
<dbReference type="PANTHER" id="PTHR46845:SF2">
    <property type="entry name" value="INSULIN-LIKE GROWTH FACTOR 3"/>
    <property type="match status" value="1"/>
</dbReference>
<organism evidence="10 11">
    <name type="scientific">Triplophysa rosa</name>
    <name type="common">Cave loach</name>
    <dbReference type="NCBI Taxonomy" id="992332"/>
    <lineage>
        <taxon>Eukaryota</taxon>
        <taxon>Metazoa</taxon>
        <taxon>Chordata</taxon>
        <taxon>Craniata</taxon>
        <taxon>Vertebrata</taxon>
        <taxon>Euteleostomi</taxon>
        <taxon>Actinopterygii</taxon>
        <taxon>Neopterygii</taxon>
        <taxon>Teleostei</taxon>
        <taxon>Ostariophysi</taxon>
        <taxon>Cypriniformes</taxon>
        <taxon>Nemacheilidae</taxon>
        <taxon>Triplophysa</taxon>
    </lineage>
</organism>
<dbReference type="CDD" id="cd04368">
    <property type="entry name" value="IlGF"/>
    <property type="match status" value="1"/>
</dbReference>
<dbReference type="FunFam" id="1.10.100.10:FF:000001">
    <property type="entry name" value="insulin-like growth factor I isoform X1"/>
    <property type="match status" value="1"/>
</dbReference>
<dbReference type="GO" id="GO:0051897">
    <property type="term" value="P:positive regulation of phosphatidylinositol 3-kinase/protein kinase B signal transduction"/>
    <property type="evidence" value="ECO:0007669"/>
    <property type="project" value="TreeGrafter"/>
</dbReference>
<evidence type="ECO:0000313" key="10">
    <source>
        <dbReference type="EMBL" id="KAI7798119.1"/>
    </source>
</evidence>
<evidence type="ECO:0000256" key="8">
    <source>
        <dbReference type="SAM" id="MobiDB-lite"/>
    </source>
</evidence>
<accession>A0A9W7TJP5</accession>
<dbReference type="SUPFAM" id="SSF56994">
    <property type="entry name" value="Insulin-like"/>
    <property type="match status" value="1"/>
</dbReference>
<comment type="function">
    <text evidence="6">The insulin-like growth factors, isolated from plasma, are structurally and functionally related to insulin but have a much higher growth-promoting activity. Acts as a ligand for IGF1R. Binds to the alpha subunit of IGF1R, leading to the activation of the intrinsic tyrosine kinase activity which autophosphorylates tyrosine residues in the beta subunit thus initiatiating a cascade of down-stream signaling events leading to activation of the PI3K-AKT/PKB and the Ras-MAPK pathways. Binds to integrins. Its binding to integrins and subsequent ternary complex formation with integrins and IGFR1 are essential for IGF1 signaling.</text>
</comment>
<dbReference type="PANTHER" id="PTHR46845">
    <property type="entry name" value="INSULIN-LIKE GROWTH FACTOR I"/>
    <property type="match status" value="1"/>
</dbReference>
<dbReference type="PROSITE" id="PS00262">
    <property type="entry name" value="INSULIN"/>
    <property type="match status" value="1"/>
</dbReference>
<dbReference type="GO" id="GO:0008083">
    <property type="term" value="F:growth factor activity"/>
    <property type="evidence" value="ECO:0007669"/>
    <property type="project" value="UniProtKB-KW"/>
</dbReference>
<gene>
    <name evidence="10" type="ORF">IRJ41_021378</name>
</gene>
<keyword evidence="3 7" id="KW-0964">Secreted</keyword>
<dbReference type="SMART" id="SM00078">
    <property type="entry name" value="IlGF"/>
    <property type="match status" value="1"/>
</dbReference>
<feature type="region of interest" description="Disordered" evidence="8">
    <location>
        <begin position="201"/>
        <end position="234"/>
    </location>
</feature>
<dbReference type="InterPro" id="IPR022353">
    <property type="entry name" value="Insulin_CS"/>
</dbReference>
<dbReference type="GO" id="GO:0008284">
    <property type="term" value="P:positive regulation of cell population proliferation"/>
    <property type="evidence" value="ECO:0007669"/>
    <property type="project" value="TreeGrafter"/>
</dbReference>
<keyword evidence="5" id="KW-1015">Disulfide bond</keyword>
<dbReference type="InterPro" id="IPR016179">
    <property type="entry name" value="Insulin-like"/>
</dbReference>
<dbReference type="Proteomes" id="UP001059041">
    <property type="component" value="Linkage Group LG17"/>
</dbReference>
<dbReference type="AlphaFoldDB" id="A0A9W7TJP5"/>
<evidence type="ECO:0000256" key="1">
    <source>
        <dbReference type="ARBA" id="ARBA00004613"/>
    </source>
</evidence>
<evidence type="ECO:0000256" key="3">
    <source>
        <dbReference type="ARBA" id="ARBA00022525"/>
    </source>
</evidence>
<dbReference type="GO" id="GO:0005179">
    <property type="term" value="F:hormone activity"/>
    <property type="evidence" value="ECO:0007669"/>
    <property type="project" value="InterPro"/>
</dbReference>
<keyword evidence="4" id="KW-0339">Growth factor</keyword>
<proteinExistence type="inferred from homology"/>
<comment type="similarity">
    <text evidence="2 7">Belongs to the insulin family.</text>
</comment>
<dbReference type="EMBL" id="JAFHDT010000017">
    <property type="protein sequence ID" value="KAI7798119.1"/>
    <property type="molecule type" value="Genomic_DNA"/>
</dbReference>
<dbReference type="GO" id="GO:0008283">
    <property type="term" value="P:cell population proliferation"/>
    <property type="evidence" value="ECO:0007669"/>
    <property type="project" value="TreeGrafter"/>
</dbReference>
<dbReference type="OrthoDB" id="10019596at2759"/>
<sequence length="234" mass="26715">MALPLGAPIRTHWFKNCGRGTKPEGAEKIDMPSNAMPSCTRHLHTTRGFMWKQVSSWRSVWVLYSLICVLALQEGSEGTKARCGRELVADLEFVCGDRGFYRGKPGGSRTSGPRSRGNGIVEQCCVRGCDLQHLESYCAKPKRGRRHAPVTLQHTVEERFRQLFQTRYQKLAEMNRDHETTSQRLRERALYQWNFRGPVLLNSDTKTPNRTPSVHHHLSTDQITPAATFIPRNR</sequence>
<dbReference type="GO" id="GO:0043066">
    <property type="term" value="P:negative regulation of apoptotic process"/>
    <property type="evidence" value="ECO:0007669"/>
    <property type="project" value="TreeGrafter"/>
</dbReference>
<evidence type="ECO:0000256" key="2">
    <source>
        <dbReference type="ARBA" id="ARBA00009034"/>
    </source>
</evidence>
<evidence type="ECO:0000259" key="9">
    <source>
        <dbReference type="SMART" id="SM00078"/>
    </source>
</evidence>
<dbReference type="GO" id="GO:0005159">
    <property type="term" value="F:insulin-like growth factor receptor binding"/>
    <property type="evidence" value="ECO:0007669"/>
    <property type="project" value="TreeGrafter"/>
</dbReference>
<evidence type="ECO:0000313" key="11">
    <source>
        <dbReference type="Proteomes" id="UP001059041"/>
    </source>
</evidence>
<dbReference type="Gene3D" id="1.10.100.10">
    <property type="entry name" value="Insulin-like"/>
    <property type="match status" value="1"/>
</dbReference>
<evidence type="ECO:0000256" key="5">
    <source>
        <dbReference type="ARBA" id="ARBA00023157"/>
    </source>
</evidence>
<evidence type="ECO:0000256" key="4">
    <source>
        <dbReference type="ARBA" id="ARBA00023030"/>
    </source>
</evidence>
<dbReference type="InterPro" id="IPR022352">
    <property type="entry name" value="Ins/IGF/rlx"/>
</dbReference>
<comment type="caution">
    <text evidence="10">The sequence shown here is derived from an EMBL/GenBank/DDBJ whole genome shotgun (WGS) entry which is preliminary data.</text>
</comment>
<name>A0A9W7TJP5_TRIRA</name>
<comment type="subcellular location">
    <subcellularLocation>
        <location evidence="1 7">Secreted</location>
    </subcellularLocation>
</comment>
<dbReference type="GO" id="GO:0005615">
    <property type="term" value="C:extracellular space"/>
    <property type="evidence" value="ECO:0007669"/>
    <property type="project" value="TreeGrafter"/>
</dbReference>
<dbReference type="InterPro" id="IPR036438">
    <property type="entry name" value="Insulin-like_sf"/>
</dbReference>
<keyword evidence="11" id="KW-1185">Reference proteome</keyword>
<dbReference type="GO" id="GO:0048009">
    <property type="term" value="P:insulin-like growth factor receptor signaling pathway"/>
    <property type="evidence" value="ECO:0007669"/>
    <property type="project" value="TreeGrafter"/>
</dbReference>
<dbReference type="PRINTS" id="PR00276">
    <property type="entry name" value="INSULINFAMLY"/>
</dbReference>
<dbReference type="Pfam" id="PF00049">
    <property type="entry name" value="Insulin"/>
    <property type="match status" value="1"/>
</dbReference>
<feature type="compositionally biased region" description="Polar residues" evidence="8">
    <location>
        <begin position="202"/>
        <end position="212"/>
    </location>
</feature>
<evidence type="ECO:0000256" key="7">
    <source>
        <dbReference type="RuleBase" id="RU000406"/>
    </source>
</evidence>
<feature type="domain" description="Insulin-like" evidence="9">
    <location>
        <begin position="80"/>
        <end position="138"/>
    </location>
</feature>
<reference evidence="10" key="1">
    <citation type="submission" date="2021-02" db="EMBL/GenBank/DDBJ databases">
        <title>Comparative genomics reveals that relaxation of natural selection precedes convergent phenotypic evolution of cavefish.</title>
        <authorList>
            <person name="Peng Z."/>
        </authorList>
    </citation>
    <scope>NUCLEOTIDE SEQUENCE</scope>
    <source>
        <tissue evidence="10">Muscle</tissue>
    </source>
</reference>